<protein>
    <recommendedName>
        <fullName evidence="3">Geranylgeranyl pyrophosphate synthetase</fullName>
    </recommendedName>
</protein>
<accession>A0A0U1LZ13</accession>
<sequence>MTLKQLTEISRKDLQSRVDEASVTDVRHLSSYNWLEAPEPTIAVPGCPPLWSPPKTARHVRKDSGLIYIAQNAARHPEYPLEPLFRALYMEHPSFDLESVDLITDRNNIRKLLSFVNPSISRNGLEPFTIHVEVFKNTVIFCRAETETKKFVQPHEFIGYGHEFEKAFTTDKIGGSTGHHRLVSYRFSNMKILVRYETDGYIDKPKMGISGAESDALASMIQSLSIESASTASTSSKLRIKRAGEVVGSDSTLEIKTRVSHKPIDLEEVLPQLWVSQTPNLVRAYHKHGRFEPPEVENISSEIKKWEENHHLDLKCLAALIS</sequence>
<dbReference type="Proteomes" id="UP000054383">
    <property type="component" value="Unassembled WGS sequence"/>
</dbReference>
<reference evidence="1 2" key="1">
    <citation type="submission" date="2015-04" db="EMBL/GenBank/DDBJ databases">
        <authorList>
            <person name="Syromyatnikov M.Y."/>
            <person name="Popov V.N."/>
        </authorList>
    </citation>
    <scope>NUCLEOTIDE SEQUENCE [LARGE SCALE GENOMIC DNA]</scope>
    <source>
        <strain evidence="1">WF-38-12</strain>
    </source>
</reference>
<evidence type="ECO:0000313" key="1">
    <source>
        <dbReference type="EMBL" id="CRG88116.1"/>
    </source>
</evidence>
<dbReference type="AlphaFoldDB" id="A0A0U1LZ13"/>
<dbReference type="EMBL" id="CVMT01000004">
    <property type="protein sequence ID" value="CRG88116.1"/>
    <property type="molecule type" value="Genomic_DNA"/>
</dbReference>
<dbReference type="PANTHER" id="PTHR35179:SF2">
    <property type="entry name" value="START DOMAIN-CONTAINING PROTEIN"/>
    <property type="match status" value="1"/>
</dbReference>
<proteinExistence type="predicted"/>
<keyword evidence="2" id="KW-1185">Reference proteome</keyword>
<evidence type="ECO:0000313" key="2">
    <source>
        <dbReference type="Proteomes" id="UP000054383"/>
    </source>
</evidence>
<dbReference type="OrthoDB" id="5393654at2759"/>
<dbReference type="OMA" id="PTICKEQ"/>
<name>A0A0U1LZ13_TALIS</name>
<dbReference type="STRING" id="28573.A0A0U1LZ13"/>
<organism evidence="1 2">
    <name type="scientific">Talaromyces islandicus</name>
    <name type="common">Penicillium islandicum</name>
    <dbReference type="NCBI Taxonomy" id="28573"/>
    <lineage>
        <taxon>Eukaryota</taxon>
        <taxon>Fungi</taxon>
        <taxon>Dikarya</taxon>
        <taxon>Ascomycota</taxon>
        <taxon>Pezizomycotina</taxon>
        <taxon>Eurotiomycetes</taxon>
        <taxon>Eurotiomycetidae</taxon>
        <taxon>Eurotiales</taxon>
        <taxon>Trichocomaceae</taxon>
        <taxon>Talaromyces</taxon>
        <taxon>Talaromyces sect. Islandici</taxon>
    </lineage>
</organism>
<evidence type="ECO:0008006" key="3">
    <source>
        <dbReference type="Google" id="ProtNLM"/>
    </source>
</evidence>
<dbReference type="PANTHER" id="PTHR35179">
    <property type="entry name" value="PROTEIN CBG02620"/>
    <property type="match status" value="1"/>
</dbReference>
<gene>
    <name evidence="1" type="ORF">PISL3812_05143</name>
</gene>